<dbReference type="AlphaFoldDB" id="N0B6Z9"/>
<dbReference type="KEGG" id="hdt:HYPDE_35658"/>
<dbReference type="Proteomes" id="UP000005952">
    <property type="component" value="Chromosome"/>
</dbReference>
<organism evidence="1 2">
    <name type="scientific">Hyphomicrobium denitrificans 1NES1</name>
    <dbReference type="NCBI Taxonomy" id="670307"/>
    <lineage>
        <taxon>Bacteria</taxon>
        <taxon>Pseudomonadati</taxon>
        <taxon>Pseudomonadota</taxon>
        <taxon>Alphaproteobacteria</taxon>
        <taxon>Hyphomicrobiales</taxon>
        <taxon>Hyphomicrobiaceae</taxon>
        <taxon>Hyphomicrobium</taxon>
    </lineage>
</organism>
<dbReference type="RefSeq" id="WP_015598822.1">
    <property type="nucleotide sequence ID" value="NC_021172.1"/>
</dbReference>
<accession>N0B6Z9</accession>
<sequence>MSKGTQLWPGDKMRSFFSAHIRRETSLDDAAAERLAEALTKAVNRMLVWKMPDDVRHTDRVEAAPEIAARHARAENFNPYLFSAIVVLAKQGRDGLIKRLQEIKSAENLRAFAEAQHVPVDGKLRRLDDIRKAIVAAAEQRLADRKAAAS</sequence>
<evidence type="ECO:0000313" key="1">
    <source>
        <dbReference type="EMBL" id="AGK58803.1"/>
    </source>
</evidence>
<reference evidence="1 2" key="1">
    <citation type="journal article" date="2013" name="Genome Announc.">
        <title>Genome sequences for three denitrifying bacterial strains isolated from a uranium- and nitrate-contaminated subsurface environment.</title>
        <authorList>
            <person name="Venkatramanan R."/>
            <person name="Prakash O."/>
            <person name="Woyke T."/>
            <person name="Chain P."/>
            <person name="Goodwin L.A."/>
            <person name="Watson D."/>
            <person name="Brooks S."/>
            <person name="Kostka J.E."/>
            <person name="Green S.J."/>
        </authorList>
    </citation>
    <scope>NUCLEOTIDE SEQUENCE [LARGE SCALE GENOMIC DNA]</scope>
    <source>
        <strain evidence="1 2">1NES1</strain>
    </source>
</reference>
<keyword evidence="2" id="KW-1185">Reference proteome</keyword>
<dbReference type="HOGENOM" id="CLU_1738072_0_0_5"/>
<dbReference type="STRING" id="670307.HYPDE_35658"/>
<protein>
    <submittedName>
        <fullName evidence="1">Uncharacterized protein</fullName>
    </submittedName>
</protein>
<gene>
    <name evidence="1" type="ORF">HYPDE_35658</name>
</gene>
<evidence type="ECO:0000313" key="2">
    <source>
        <dbReference type="Proteomes" id="UP000005952"/>
    </source>
</evidence>
<dbReference type="OrthoDB" id="7932226at2"/>
<proteinExistence type="predicted"/>
<name>N0B6Z9_9HYPH</name>
<dbReference type="EMBL" id="CP005587">
    <property type="protein sequence ID" value="AGK58803.1"/>
    <property type="molecule type" value="Genomic_DNA"/>
</dbReference>